<protein>
    <submittedName>
        <fullName evidence="2">ORF MSV214 SCG gene family protein</fullName>
    </submittedName>
</protein>
<dbReference type="KEGG" id="vg:1449746"/>
<sequence length="386" mass="44950">MNNNIIFYVIVGIIFFIFFIIKCINNYNYNYNYTTEFIIIKGSFRESIINSRTFDNLIDLNLKPSFMFFTNFIKNELIAYGGFYNNSLTFPTNNIINGSLNWLYPGWFAVVNGRGDYICANSNNKNIRRLNYDKNILKYLTSNSSDINDHIIITNILYNFNEIVLISINKIASTNDDAEYYNILGNIILYIKNNFINDKLFIMCGETGLNGKYIQSIINNIFKKNTTISSCYDGIFNYVSDNIYSQTSFILIDKRLCPYGIKFGLRYVENEISLNNLIIYATVFNSNNRTKKVEYYNDDISINIINSIKSQINYNDKFVNWENIDISNLNNNFTNDSINMVDDPTSYTREKLDTILNNINYNIKLLNDKIDSISEQLLNSNNFQQA</sequence>
<proteinExistence type="predicted"/>
<evidence type="ECO:0000256" key="1">
    <source>
        <dbReference type="SAM" id="Phobius"/>
    </source>
</evidence>
<dbReference type="EMBL" id="AF063866">
    <property type="protein sequence ID" value="AAC97751.1"/>
    <property type="molecule type" value="Genomic_DNA"/>
</dbReference>
<keyword evidence="1" id="KW-0472">Membrane</keyword>
<dbReference type="InterPro" id="IPR010587">
    <property type="entry name" value="MsEPV_Orf214"/>
</dbReference>
<gene>
    <name evidence="2" type="primary">MSV214</name>
</gene>
<keyword evidence="3" id="KW-1185">Reference proteome</keyword>
<dbReference type="PIR" id="T28375">
    <property type="entry name" value="T28375"/>
</dbReference>
<dbReference type="GeneID" id="1449746"/>
<evidence type="ECO:0000313" key="2">
    <source>
        <dbReference type="EMBL" id="AAC97751.1"/>
    </source>
</evidence>
<organism evidence="2 3">
    <name type="scientific">Melanoplus sanguinipes entomopoxvirus</name>
    <name type="common">MsEPV</name>
    <dbReference type="NCBI Taxonomy" id="83191"/>
    <lineage>
        <taxon>Viruses</taxon>
        <taxon>Varidnaviria</taxon>
        <taxon>Bamfordvirae</taxon>
        <taxon>Nucleocytoviricota</taxon>
        <taxon>Pokkesviricetes</taxon>
        <taxon>Chitovirales</taxon>
        <taxon>Poxviridae</taxon>
        <taxon>Entomopoxvirinae</taxon>
        <taxon>Deltaentomopoxvirus</taxon>
        <taxon>Deltaentomopoxvirus msanguinipes</taxon>
    </lineage>
</organism>
<reference evidence="2 3" key="1">
    <citation type="journal article" date="1999" name="J. Virol.">
        <title>The genome of Melanoplus sanguinipes entomopoxvirus.</title>
        <authorList>
            <person name="Afonso C.L."/>
            <person name="Tulman E.R."/>
            <person name="Lu Z."/>
            <person name="Oma E."/>
            <person name="Kutish G.F."/>
            <person name="Rock D.L."/>
        </authorList>
    </citation>
    <scope>NUCLEOTIDE SEQUENCE [LARGE SCALE GENOMIC DNA]</scope>
    <source>
        <strain evidence="2">Tucson</strain>
    </source>
</reference>
<name>Q9YVM8_MSEPV</name>
<dbReference type="RefSeq" id="NP_048285.1">
    <property type="nucleotide sequence ID" value="NC_001993.1"/>
</dbReference>
<dbReference type="Proteomes" id="UP000172353">
    <property type="component" value="Segment"/>
</dbReference>
<evidence type="ECO:0000313" key="3">
    <source>
        <dbReference type="Proteomes" id="UP000172353"/>
    </source>
</evidence>
<accession>Q9YVM8</accession>
<dbReference type="Pfam" id="PF06636">
    <property type="entry name" value="DUF1157"/>
    <property type="match status" value="1"/>
</dbReference>
<organismHost>
    <name type="scientific">Melanoplus sanguinipes</name>
    <name type="common">Migratory grasshopper</name>
    <dbReference type="NCBI Taxonomy" id="65742"/>
</organismHost>
<keyword evidence="1" id="KW-0812">Transmembrane</keyword>
<keyword evidence="1" id="KW-1133">Transmembrane helix</keyword>
<feature type="transmembrane region" description="Helical" evidence="1">
    <location>
        <begin position="6"/>
        <end position="24"/>
    </location>
</feature>